<dbReference type="InterPro" id="IPR043129">
    <property type="entry name" value="ATPase_NBD"/>
</dbReference>
<dbReference type="PROSITE" id="PS01125">
    <property type="entry name" value="ROK"/>
    <property type="match status" value="1"/>
</dbReference>
<dbReference type="InterPro" id="IPR049874">
    <property type="entry name" value="ROK_cs"/>
</dbReference>
<dbReference type="SUPFAM" id="SSF53067">
    <property type="entry name" value="Actin-like ATPase domain"/>
    <property type="match status" value="1"/>
</dbReference>
<reference evidence="2 3" key="2">
    <citation type="journal article" date="2016" name="Environ. Microbiol. Rep.">
        <title>Metagenomic evidence for the presence of phototrophic Gemmatimonadetes bacteria in diverse environments.</title>
        <authorList>
            <person name="Zeng Y."/>
            <person name="Baumbach J."/>
            <person name="Barbosa E.G."/>
            <person name="Azevedo V."/>
            <person name="Zhang C."/>
            <person name="Koblizek M."/>
        </authorList>
    </citation>
    <scope>NUCLEOTIDE SEQUENCE [LARGE SCALE GENOMIC DNA]</scope>
    <source>
        <strain evidence="2 3">AP64</strain>
    </source>
</reference>
<dbReference type="Pfam" id="PF00480">
    <property type="entry name" value="ROK"/>
    <property type="match status" value="1"/>
</dbReference>
<comment type="similarity">
    <text evidence="1">Belongs to the ROK (NagC/XylR) family.</text>
</comment>
<proteinExistence type="inferred from homology"/>
<evidence type="ECO:0000313" key="3">
    <source>
        <dbReference type="Proteomes" id="UP000076404"/>
    </source>
</evidence>
<accession>A0A143BJI1</accession>
<sequence length="338" mass="34667">MASTTPSPDSQFIIGVDLGGTNIVVSAMSLDGSRLFGSQSEPTLAIEGADAVIARMARMVNTTVGITMKEAGVPKSAFLGVGIGAPGTVDRETGRVLAAPNLKWYDFPLVERMAELTGLPVKIDNDANCATYGEWWLGAARGGRNVIGVTIGTGVGGGIIIDRQVYHGSSDAAGEIGHITIDLNGRRCGCGNYGCLEAYASGSAIAERAREALLNDESSVLPSLVNGDHSKITAAVVYSAAGQGDALALEIVRETARYLGAGLANLLNVFNPDVVVVAGGVTQAGEALFGPLRTEVRRRAFKSVSDACRIVPGTLPGTAGVVGAVASFISQTTGHPPA</sequence>
<dbReference type="STRING" id="1379270.GEMMAAP_11250"/>
<dbReference type="InterPro" id="IPR000600">
    <property type="entry name" value="ROK"/>
</dbReference>
<keyword evidence="3" id="KW-1185">Reference proteome</keyword>
<dbReference type="Gene3D" id="3.30.420.40">
    <property type="match status" value="2"/>
</dbReference>
<evidence type="ECO:0000313" key="2">
    <source>
        <dbReference type="EMBL" id="AMW05227.1"/>
    </source>
</evidence>
<dbReference type="Proteomes" id="UP000076404">
    <property type="component" value="Chromosome"/>
</dbReference>
<evidence type="ECO:0000256" key="1">
    <source>
        <dbReference type="ARBA" id="ARBA00006479"/>
    </source>
</evidence>
<dbReference type="AlphaFoldDB" id="A0A143BJI1"/>
<dbReference type="KEGG" id="gph:GEMMAAP_11250"/>
<gene>
    <name evidence="2" type="ORF">GEMMAAP_11250</name>
</gene>
<organism evidence="2 3">
    <name type="scientific">Gemmatimonas phototrophica</name>
    <dbReference type="NCBI Taxonomy" id="1379270"/>
    <lineage>
        <taxon>Bacteria</taxon>
        <taxon>Pseudomonadati</taxon>
        <taxon>Gemmatimonadota</taxon>
        <taxon>Gemmatimonadia</taxon>
        <taxon>Gemmatimonadales</taxon>
        <taxon>Gemmatimonadaceae</taxon>
        <taxon>Gemmatimonas</taxon>
    </lineage>
</organism>
<dbReference type="OrthoDB" id="9795247at2"/>
<protein>
    <recommendedName>
        <fullName evidence="4">Glucokinase</fullName>
    </recommendedName>
</protein>
<reference evidence="2 3" key="1">
    <citation type="journal article" date="2014" name="Proc. Natl. Acad. Sci. U.S.A.">
        <title>Functional type 2 photosynthetic reaction centers found in the rare bacterial phylum Gemmatimonadetes.</title>
        <authorList>
            <person name="Zeng Y."/>
            <person name="Feng F."/>
            <person name="Medova H."/>
            <person name="Dean J."/>
            <person name="Koblizek M."/>
        </authorList>
    </citation>
    <scope>NUCLEOTIDE SEQUENCE [LARGE SCALE GENOMIC DNA]</scope>
    <source>
        <strain evidence="2 3">AP64</strain>
    </source>
</reference>
<name>A0A143BJI1_9BACT</name>
<dbReference type="PANTHER" id="PTHR18964">
    <property type="entry name" value="ROK (REPRESSOR, ORF, KINASE) FAMILY"/>
    <property type="match status" value="1"/>
</dbReference>
<dbReference type="RefSeq" id="WP_043580897.1">
    <property type="nucleotide sequence ID" value="NZ_CP011454.1"/>
</dbReference>
<dbReference type="eggNOG" id="COG1940">
    <property type="taxonomic scope" value="Bacteria"/>
</dbReference>
<dbReference type="PANTHER" id="PTHR18964:SF149">
    <property type="entry name" value="BIFUNCTIONAL UDP-N-ACETYLGLUCOSAMINE 2-EPIMERASE_N-ACETYLMANNOSAMINE KINASE"/>
    <property type="match status" value="1"/>
</dbReference>
<evidence type="ECO:0008006" key="4">
    <source>
        <dbReference type="Google" id="ProtNLM"/>
    </source>
</evidence>
<dbReference type="EMBL" id="CP011454">
    <property type="protein sequence ID" value="AMW05227.1"/>
    <property type="molecule type" value="Genomic_DNA"/>
</dbReference>